<feature type="region of interest" description="Disordered" evidence="2">
    <location>
        <begin position="35"/>
        <end position="69"/>
    </location>
</feature>
<gene>
    <name evidence="3" type="ORF">ACHE_80316S</name>
</gene>
<name>A0A7R7VX94_ASPCH</name>
<evidence type="ECO:0000313" key="3">
    <source>
        <dbReference type="EMBL" id="BCR92416.1"/>
    </source>
</evidence>
<dbReference type="AlphaFoldDB" id="A0A7R7VX94"/>
<proteinExistence type="inferred from homology"/>
<protein>
    <recommendedName>
        <fullName evidence="5">MT-A70 family</fullName>
    </recommendedName>
</protein>
<dbReference type="GeneID" id="66986765"/>
<dbReference type="RefSeq" id="XP_043140929.1">
    <property type="nucleotide sequence ID" value="XM_043283673.1"/>
</dbReference>
<comment type="similarity">
    <text evidence="1">Belongs to the MT-A70-like family.</text>
</comment>
<dbReference type="PANTHER" id="PTHR12829">
    <property type="entry name" value="N6-ADENOSINE-METHYLTRANSFERASE"/>
    <property type="match status" value="1"/>
</dbReference>
<dbReference type="GO" id="GO:0008168">
    <property type="term" value="F:methyltransferase activity"/>
    <property type="evidence" value="ECO:0007669"/>
    <property type="project" value="TreeGrafter"/>
</dbReference>
<reference evidence="3" key="2">
    <citation type="submission" date="2021-02" db="EMBL/GenBank/DDBJ databases">
        <title>Aspergillus chevalieri M1 genome sequence.</title>
        <authorList>
            <person name="Kadooka C."/>
            <person name="Mori K."/>
            <person name="Futagami T."/>
        </authorList>
    </citation>
    <scope>NUCLEOTIDE SEQUENCE</scope>
    <source>
        <strain evidence="3">M1</strain>
    </source>
</reference>
<dbReference type="PANTHER" id="PTHR12829:SF4">
    <property type="entry name" value="N(6)-ADENINE-SPECIFIC METHYLTRANSFERASE METTL4"/>
    <property type="match status" value="1"/>
</dbReference>
<reference evidence="3" key="1">
    <citation type="submission" date="2021-01" db="EMBL/GenBank/DDBJ databases">
        <authorList>
            <consortium name="Aspergillus chevalieri M1 genome sequencing consortium"/>
            <person name="Kazuki M."/>
            <person name="Futagami T."/>
        </authorList>
    </citation>
    <scope>NUCLEOTIDE SEQUENCE</scope>
    <source>
        <strain evidence="3">M1</strain>
    </source>
</reference>
<dbReference type="KEGG" id="ache:ACHE_80316S"/>
<evidence type="ECO:0000256" key="1">
    <source>
        <dbReference type="PROSITE-ProRule" id="PRU00489"/>
    </source>
</evidence>
<evidence type="ECO:0000313" key="4">
    <source>
        <dbReference type="Proteomes" id="UP000637239"/>
    </source>
</evidence>
<evidence type="ECO:0000256" key="2">
    <source>
        <dbReference type="SAM" id="MobiDB-lite"/>
    </source>
</evidence>
<dbReference type="Proteomes" id="UP000637239">
    <property type="component" value="Chromosome 8"/>
</dbReference>
<dbReference type="EMBL" id="AP024423">
    <property type="protein sequence ID" value="BCR92416.1"/>
    <property type="molecule type" value="Genomic_DNA"/>
</dbReference>
<accession>A0A7R7VX94</accession>
<organism evidence="3 4">
    <name type="scientific">Aspergillus chevalieri</name>
    <name type="common">Eurotium chevalieri</name>
    <dbReference type="NCBI Taxonomy" id="182096"/>
    <lineage>
        <taxon>Eukaryota</taxon>
        <taxon>Fungi</taxon>
        <taxon>Dikarya</taxon>
        <taxon>Ascomycota</taxon>
        <taxon>Pezizomycotina</taxon>
        <taxon>Eurotiomycetes</taxon>
        <taxon>Eurotiomycetidae</taxon>
        <taxon>Eurotiales</taxon>
        <taxon>Aspergillaceae</taxon>
        <taxon>Aspergillus</taxon>
        <taxon>Aspergillus subgen. Aspergillus</taxon>
    </lineage>
</organism>
<evidence type="ECO:0008006" key="5">
    <source>
        <dbReference type="Google" id="ProtNLM"/>
    </source>
</evidence>
<dbReference type="InterPro" id="IPR007757">
    <property type="entry name" value="MT-A70-like"/>
</dbReference>
<keyword evidence="4" id="KW-1185">Reference proteome</keyword>
<dbReference type="PROSITE" id="PS51143">
    <property type="entry name" value="MT_A70"/>
    <property type="match status" value="1"/>
</dbReference>
<dbReference type="Pfam" id="PF05063">
    <property type="entry name" value="MT-A70"/>
    <property type="match status" value="1"/>
</dbReference>
<sequence length="435" mass="49589">MKQSSILYENASQTVFLIDIPTSITLSQELSRTQQLQLSQPEPPTSTKKRHLLSTSPLKEPYLSPPEPKTDAARARLLERIPLVEREYHANLITPLVRGGLSEIRGCYDQEWCLERVTVEAGEESRKRSCEDVHDDYDDHGYGYGHGADDSQPPVILSSTCTNHFESMTEFSNAIVKNVSQQVALLVIPGESPTKPRVFTIPALSNFSLCTLSTSQPNPAQFLIPGLSQSYKFNLILLDPPWPNRSVRRSRHYNTQAYFDMDNLYRYIRVILRMHLLSPSCPPETETQETQSKECIAAIWITNAEKPRKAAYDAIHDAGLAICEEWVWVKTTVSGEPIMPAEGLWRKPYEVLVIGKRRNGFERGDWDGEIVRRVIAAVPDVHSRKPNLREVLERVFFGDWGYEALEVFARNLTAGWWSVGNEVLKFNDEKWWVSE</sequence>
<dbReference type="GO" id="GO:0005634">
    <property type="term" value="C:nucleus"/>
    <property type="evidence" value="ECO:0007669"/>
    <property type="project" value="TreeGrafter"/>
</dbReference>